<reference evidence="2" key="1">
    <citation type="submission" date="2022-11" db="UniProtKB">
        <authorList>
            <consortium name="WormBaseParasite"/>
        </authorList>
    </citation>
    <scope>IDENTIFICATION</scope>
</reference>
<dbReference type="AlphaFoldDB" id="A0A915HJD3"/>
<organism evidence="1 2">
    <name type="scientific">Romanomermis culicivorax</name>
    <name type="common">Nematode worm</name>
    <dbReference type="NCBI Taxonomy" id="13658"/>
    <lineage>
        <taxon>Eukaryota</taxon>
        <taxon>Metazoa</taxon>
        <taxon>Ecdysozoa</taxon>
        <taxon>Nematoda</taxon>
        <taxon>Enoplea</taxon>
        <taxon>Dorylaimia</taxon>
        <taxon>Mermithida</taxon>
        <taxon>Mermithoidea</taxon>
        <taxon>Mermithidae</taxon>
        <taxon>Romanomermis</taxon>
    </lineage>
</organism>
<proteinExistence type="predicted"/>
<name>A0A915HJD3_ROMCU</name>
<protein>
    <submittedName>
        <fullName evidence="2">Uncharacterized protein</fullName>
    </submittedName>
</protein>
<accession>A0A915HJD3</accession>
<dbReference type="WBParaSite" id="nRc.2.0.1.t01763-RA">
    <property type="protein sequence ID" value="nRc.2.0.1.t01763-RA"/>
    <property type="gene ID" value="nRc.2.0.1.g01763"/>
</dbReference>
<evidence type="ECO:0000313" key="1">
    <source>
        <dbReference type="Proteomes" id="UP000887565"/>
    </source>
</evidence>
<dbReference type="Proteomes" id="UP000887565">
    <property type="component" value="Unplaced"/>
</dbReference>
<sequence length="252" mass="29723">MKKNQQEDRRKSIRGDRVCCSIARILPSQNDERHKSMPRFKRGSRMMDDHCVQNCFSASPIPVPVGNFFKEVVDEVFRREKTTNIQRIFNVTMLKWHCEYGNQRQQCVSKCSNESPYKQEMLEVLRPTTYICNESDIINNTECYRQVYEQDLDNCDSWDKCLPYKKVVKNLLLGRYEDEMDGISLDERNVQIFFRNLCQYIICGNQCRSKEIISRCGRESNEILLNFYSRVVASKTPTGINCDREDELESSR</sequence>
<keyword evidence="1" id="KW-1185">Reference proteome</keyword>
<evidence type="ECO:0000313" key="2">
    <source>
        <dbReference type="WBParaSite" id="nRc.2.0.1.t01763-RA"/>
    </source>
</evidence>